<keyword evidence="2" id="KW-0812">Transmembrane</keyword>
<evidence type="ECO:0000259" key="3">
    <source>
        <dbReference type="Pfam" id="PF05305"/>
    </source>
</evidence>
<keyword evidence="2" id="KW-0472">Membrane</keyword>
<dbReference type="Pfam" id="PF05305">
    <property type="entry name" value="DUF732"/>
    <property type="match status" value="1"/>
</dbReference>
<dbReference type="Proteomes" id="UP001056610">
    <property type="component" value="Chromosome"/>
</dbReference>
<dbReference type="InterPro" id="IPR007969">
    <property type="entry name" value="DUF732"/>
</dbReference>
<accession>A0ABY4QIK6</accession>
<sequence length="196" mass="20513">MLTSMDNESPTLMPSDLPTLVGNAPAGEPPAIHPVDLAWSTADTEEIQSAPRRPLLLAALIVLLALVCLALGALGVALTKVHQARPPVVTPASVPPRPAAVATGPKAYYVDSALDEEFLTRITADGFPFGPGIPAAAEVIVSAHAVCGDFNELHTQLATEVESVFNGNTKQLGWTLDQTRAFVHDAASIHCPQVLS</sequence>
<dbReference type="RefSeq" id="WP_219070825.1">
    <property type="nucleotide sequence ID" value="NZ_CAJUXY010000120.1"/>
</dbReference>
<feature type="compositionally biased region" description="Polar residues" evidence="1">
    <location>
        <begin position="1"/>
        <end position="12"/>
    </location>
</feature>
<reference evidence="4" key="1">
    <citation type="submission" date="2022-05" db="EMBL/GenBank/DDBJ databases">
        <title>A methanotrophic Mycobacterium dominates a cave microbial ecosystem.</title>
        <authorList>
            <person name="Van Spanning R.J.M."/>
            <person name="Guan Q."/>
            <person name="Melkonian C."/>
            <person name="Gallant J."/>
            <person name="Polerecky L."/>
            <person name="Flot J.-F."/>
            <person name="Brandt B.W."/>
            <person name="Braster M."/>
            <person name="Iturbe Espinoza P."/>
            <person name="Aerts J."/>
            <person name="Meima-Franke M."/>
            <person name="Piersma S.R."/>
            <person name="Bunduc C."/>
            <person name="Ummels R."/>
            <person name="Pain A."/>
            <person name="Fleming E.J."/>
            <person name="van der Wel N."/>
            <person name="Gherman V.D."/>
            <person name="Sarbu S.M."/>
            <person name="Bodelier P.L.E."/>
            <person name="Bitter W."/>
        </authorList>
    </citation>
    <scope>NUCLEOTIDE SEQUENCE</scope>
    <source>
        <strain evidence="4">Sulfur Cave</strain>
    </source>
</reference>
<feature type="transmembrane region" description="Helical" evidence="2">
    <location>
        <begin position="55"/>
        <end position="78"/>
    </location>
</feature>
<organism evidence="4 5">
    <name type="scientific">Candidatus Mycobacterium methanotrophicum</name>
    <dbReference type="NCBI Taxonomy" id="2943498"/>
    <lineage>
        <taxon>Bacteria</taxon>
        <taxon>Bacillati</taxon>
        <taxon>Actinomycetota</taxon>
        <taxon>Actinomycetes</taxon>
        <taxon>Mycobacteriales</taxon>
        <taxon>Mycobacteriaceae</taxon>
        <taxon>Mycobacterium</taxon>
    </lineage>
</organism>
<proteinExistence type="predicted"/>
<keyword evidence="5" id="KW-1185">Reference proteome</keyword>
<evidence type="ECO:0000256" key="2">
    <source>
        <dbReference type="SAM" id="Phobius"/>
    </source>
</evidence>
<evidence type="ECO:0000313" key="5">
    <source>
        <dbReference type="Proteomes" id="UP001056610"/>
    </source>
</evidence>
<evidence type="ECO:0000256" key="1">
    <source>
        <dbReference type="SAM" id="MobiDB-lite"/>
    </source>
</evidence>
<dbReference type="EMBL" id="CP097320">
    <property type="protein sequence ID" value="UQX09651.1"/>
    <property type="molecule type" value="Genomic_DNA"/>
</dbReference>
<feature type="region of interest" description="Disordered" evidence="1">
    <location>
        <begin position="1"/>
        <end position="25"/>
    </location>
</feature>
<evidence type="ECO:0000313" key="4">
    <source>
        <dbReference type="EMBL" id="UQX09651.1"/>
    </source>
</evidence>
<feature type="domain" description="DUF732" evidence="3">
    <location>
        <begin position="115"/>
        <end position="193"/>
    </location>
</feature>
<gene>
    <name evidence="4" type="ORF">M5I08_15040</name>
</gene>
<name>A0ABY4QIK6_9MYCO</name>
<keyword evidence="2" id="KW-1133">Transmembrane helix</keyword>
<protein>
    <submittedName>
        <fullName evidence="4">DUF732 domain-containing protein</fullName>
    </submittedName>
</protein>